<dbReference type="Pfam" id="PF14905">
    <property type="entry name" value="OMP_b-brl_3"/>
    <property type="match status" value="1"/>
</dbReference>
<feature type="chain" id="PRO_5012527157" evidence="5">
    <location>
        <begin position="25"/>
        <end position="814"/>
    </location>
</feature>
<evidence type="ECO:0000256" key="4">
    <source>
        <dbReference type="SAM" id="MobiDB-lite"/>
    </source>
</evidence>
<feature type="signal peptide" evidence="5">
    <location>
        <begin position="1"/>
        <end position="24"/>
    </location>
</feature>
<dbReference type="AlphaFoldDB" id="A0A1T5F517"/>
<dbReference type="Gene3D" id="2.40.170.20">
    <property type="entry name" value="TonB-dependent receptor, beta-barrel domain"/>
    <property type="match status" value="1"/>
</dbReference>
<evidence type="ECO:0000313" key="7">
    <source>
        <dbReference type="EMBL" id="SKB91236.1"/>
    </source>
</evidence>
<dbReference type="Gene3D" id="2.170.130.10">
    <property type="entry name" value="TonB-dependent receptor, plug domain"/>
    <property type="match status" value="1"/>
</dbReference>
<name>A0A1T5F517_9SPHI</name>
<dbReference type="InterPro" id="IPR037066">
    <property type="entry name" value="Plug_dom_sf"/>
</dbReference>
<feature type="region of interest" description="Disordered" evidence="4">
    <location>
        <begin position="795"/>
        <end position="814"/>
    </location>
</feature>
<evidence type="ECO:0000259" key="6">
    <source>
        <dbReference type="Pfam" id="PF14905"/>
    </source>
</evidence>
<feature type="domain" description="Outer membrane protein beta-barrel" evidence="6">
    <location>
        <begin position="385"/>
        <end position="789"/>
    </location>
</feature>
<gene>
    <name evidence="7" type="ORF">SAMN05661099_3424</name>
</gene>
<evidence type="ECO:0000313" key="8">
    <source>
        <dbReference type="Proteomes" id="UP000189981"/>
    </source>
</evidence>
<evidence type="ECO:0000256" key="2">
    <source>
        <dbReference type="ARBA" id="ARBA00023136"/>
    </source>
</evidence>
<comment type="subcellular location">
    <subcellularLocation>
        <location evidence="1">Cell outer membrane</location>
    </subcellularLocation>
</comment>
<sequence length="814" mass="90697">MKSFSLNSFIAIICVSVYISSALAQETSSFQIKGTLSASGNQKTDDVTMHLLKAEDKKLIKMEFPDDAGNFVFDRIPASKYLLITQSMNFEKYQSDTISLRQNIDLGKINLIRAENSLKEVVVTAARPLIQQQYDKTVINVASSLTAVGSTALEVLEKAPGITVDQNDNIAMRGRQGVLVMIDGKLVPMSGQDLANMLRSMSAEQIEKIDLITNPSAKYDASGNSGIIDIRLKKGNNVGTNGSLSLSYGQGVYSKLNPSLNFNSRSKKLNVFGSYNYGYREDFNDLTIFRNFYTPSNQLTGGNNYVNYFQFAFNNHNLRLGADYNLGKKAILGFTVNGISNKGNVDADSRAKSFNATNQATGSFNTVGTNSPERTNTSYNLNYKHTLDSGGKELSADLDYARFRSDEIQNYTTNYYGLNDVPSRTPYKLLGDLSGLLDIRSFKIDYNQPLKAWNGRFEAGLKSSWVESDNNVAFYDRSNGSDILDAGKSNHFIYNENINAAYVNTSGKWKKLNIQLGLRLENTVAEGVQLKDNSNFDRNYTQLFPSGYLGYRFSENNDLGISLSRRINRPSYRQLNPFKVFLDPATSSAGNPFLKPELTNSFELTHTLKQKFITKIGYSRTTDNILSVLSPDTEPNTVLQTGRNLAKFDYYNFSFGFPISVGKWLNSTNNALLYYGRYSGNLVNTNLNAGRTTFTFNSNNNFVVNNTVTAEFIGNYQGKSTYGFLEIDPIWSMGLGVQKQLFDKKASLKLNVSDVFFTNGIDAFTLLSGYGEHFLQTRDTRVGTLSFTYRFGKTQVPGSRRRSGGAEDEKRRAG</sequence>
<evidence type="ECO:0000256" key="5">
    <source>
        <dbReference type="SAM" id="SignalP"/>
    </source>
</evidence>
<keyword evidence="3" id="KW-0998">Cell outer membrane</keyword>
<dbReference type="RefSeq" id="WP_079703928.1">
    <property type="nucleotide sequence ID" value="NZ_FUYR01000006.1"/>
</dbReference>
<keyword evidence="2" id="KW-0472">Membrane</keyword>
<dbReference type="STRING" id="572036.SAMN05661099_3424"/>
<protein>
    <submittedName>
        <fullName evidence="7">Outer membrane receptor proteins, mostly Fe transport</fullName>
    </submittedName>
</protein>
<dbReference type="EMBL" id="FUYR01000006">
    <property type="protein sequence ID" value="SKB91236.1"/>
    <property type="molecule type" value="Genomic_DNA"/>
</dbReference>
<evidence type="ECO:0000256" key="1">
    <source>
        <dbReference type="ARBA" id="ARBA00004442"/>
    </source>
</evidence>
<dbReference type="PANTHER" id="PTHR40980:SF4">
    <property type="entry name" value="TONB-DEPENDENT RECEPTOR-LIKE BETA-BARREL DOMAIN-CONTAINING PROTEIN"/>
    <property type="match status" value="1"/>
</dbReference>
<keyword evidence="5" id="KW-0732">Signal</keyword>
<feature type="compositionally biased region" description="Basic and acidic residues" evidence="4">
    <location>
        <begin position="804"/>
        <end position="814"/>
    </location>
</feature>
<reference evidence="8" key="1">
    <citation type="submission" date="2017-02" db="EMBL/GenBank/DDBJ databases">
        <authorList>
            <person name="Varghese N."/>
            <person name="Submissions S."/>
        </authorList>
    </citation>
    <scope>NUCLEOTIDE SEQUENCE [LARGE SCALE GENOMIC DNA]</scope>
    <source>
        <strain evidence="8">DSM 22385</strain>
    </source>
</reference>
<keyword evidence="8" id="KW-1185">Reference proteome</keyword>
<dbReference type="PANTHER" id="PTHR40980">
    <property type="entry name" value="PLUG DOMAIN-CONTAINING PROTEIN"/>
    <property type="match status" value="1"/>
</dbReference>
<dbReference type="Proteomes" id="UP000189981">
    <property type="component" value="Unassembled WGS sequence"/>
</dbReference>
<accession>A0A1T5F517</accession>
<proteinExistence type="predicted"/>
<dbReference type="OrthoDB" id="905812at2"/>
<dbReference type="GO" id="GO:0009279">
    <property type="term" value="C:cell outer membrane"/>
    <property type="evidence" value="ECO:0007669"/>
    <property type="project" value="UniProtKB-SubCell"/>
</dbReference>
<dbReference type="SUPFAM" id="SSF56935">
    <property type="entry name" value="Porins"/>
    <property type="match status" value="1"/>
</dbReference>
<organism evidence="7 8">
    <name type="scientific">Daejeonella lutea</name>
    <dbReference type="NCBI Taxonomy" id="572036"/>
    <lineage>
        <taxon>Bacteria</taxon>
        <taxon>Pseudomonadati</taxon>
        <taxon>Bacteroidota</taxon>
        <taxon>Sphingobacteriia</taxon>
        <taxon>Sphingobacteriales</taxon>
        <taxon>Sphingobacteriaceae</taxon>
        <taxon>Daejeonella</taxon>
    </lineage>
</organism>
<evidence type="ECO:0000256" key="3">
    <source>
        <dbReference type="ARBA" id="ARBA00023237"/>
    </source>
</evidence>
<dbReference type="InterPro" id="IPR041700">
    <property type="entry name" value="OMP_b-brl_3"/>
</dbReference>
<keyword evidence="7" id="KW-0675">Receptor</keyword>
<dbReference type="InterPro" id="IPR036942">
    <property type="entry name" value="Beta-barrel_TonB_sf"/>
</dbReference>